<dbReference type="SUPFAM" id="SSF52518">
    <property type="entry name" value="Thiamin diphosphate-binding fold (THDP-binding)"/>
    <property type="match status" value="2"/>
</dbReference>
<dbReference type="GO" id="GO:0030976">
    <property type="term" value="F:thiamine pyrophosphate binding"/>
    <property type="evidence" value="ECO:0007669"/>
    <property type="project" value="InterPro"/>
</dbReference>
<dbReference type="InterPro" id="IPR012001">
    <property type="entry name" value="Thiamin_PyroP_enz_TPP-bd_dom"/>
</dbReference>
<evidence type="ECO:0000313" key="9">
    <source>
        <dbReference type="Proteomes" id="UP000004030"/>
    </source>
</evidence>
<dbReference type="InterPro" id="IPR000399">
    <property type="entry name" value="TPP-bd_CS"/>
</dbReference>
<dbReference type="GO" id="GO:0000287">
    <property type="term" value="F:magnesium ion binding"/>
    <property type="evidence" value="ECO:0007669"/>
    <property type="project" value="InterPro"/>
</dbReference>
<evidence type="ECO:0000259" key="7">
    <source>
        <dbReference type="Pfam" id="PF02776"/>
    </source>
</evidence>
<feature type="domain" description="Thiamine pyrophosphate enzyme central" evidence="5">
    <location>
        <begin position="201"/>
        <end position="329"/>
    </location>
</feature>
<feature type="domain" description="Thiamine pyrophosphate enzyme TPP-binding" evidence="6">
    <location>
        <begin position="390"/>
        <end position="536"/>
    </location>
</feature>
<keyword evidence="8" id="KW-0670">Pyruvate</keyword>
<dbReference type="InterPro" id="IPR047211">
    <property type="entry name" value="POXB-like"/>
</dbReference>
<evidence type="ECO:0000256" key="2">
    <source>
        <dbReference type="ARBA" id="ARBA00023052"/>
    </source>
</evidence>
<organism evidence="8 9">
    <name type="scientific">Novosphingobium pentaromativorans US6-1</name>
    <dbReference type="NCBI Taxonomy" id="1088721"/>
    <lineage>
        <taxon>Bacteria</taxon>
        <taxon>Pseudomonadati</taxon>
        <taxon>Pseudomonadota</taxon>
        <taxon>Alphaproteobacteria</taxon>
        <taxon>Sphingomonadales</taxon>
        <taxon>Sphingomonadaceae</taxon>
        <taxon>Novosphingobium</taxon>
    </lineage>
</organism>
<dbReference type="GO" id="GO:0003824">
    <property type="term" value="F:catalytic activity"/>
    <property type="evidence" value="ECO:0007669"/>
    <property type="project" value="InterPro"/>
</dbReference>
<dbReference type="PANTHER" id="PTHR42981:SF2">
    <property type="entry name" value="PYRUVATE DEHYDROGENASE [UBIQUINONE]"/>
    <property type="match status" value="1"/>
</dbReference>
<dbReference type="InterPro" id="IPR029061">
    <property type="entry name" value="THDP-binding"/>
</dbReference>
<dbReference type="Gene3D" id="3.40.50.1220">
    <property type="entry name" value="TPP-binding domain"/>
    <property type="match status" value="1"/>
</dbReference>
<dbReference type="AlphaFoldDB" id="G6EKB6"/>
<dbReference type="Pfam" id="PF02775">
    <property type="entry name" value="TPP_enzyme_C"/>
    <property type="match status" value="1"/>
</dbReference>
<dbReference type="InterPro" id="IPR012000">
    <property type="entry name" value="Thiamin_PyroP_enz_cen_dom"/>
</dbReference>
<dbReference type="Pfam" id="PF00205">
    <property type="entry name" value="TPP_enzyme_M"/>
    <property type="match status" value="1"/>
</dbReference>
<sequence>MSFPFMCLAKGATMTTVAEVIIKTLAAAGARRCYGIAGDSLNYVTDAIRQSDIRWLHVRHEEAAGFAAGADAMLTGELALCAGSCGPGSLHFINGLYESHRNRAPVVLIASQLAQAELGFEFPQEVDFKAIYATCSVFCEEIRTPAQARRMTAMAAQAALARRGVAVLVVPSDVASAKAVEEPDFAVHRARPLVRPSDAELDQLAAALAAGKRLAIYGGSGCEAAHDGIVALATKLKAPIAHTSRAKDFLAHDNPYDVGMTGIFGCEAGFHALKSCDTLLLLGCDFAWRQFYPEKATILQVDLDGTHLGRRHPVDIGVVGDVAATVEALLARVALRDDDSFLRECLGKKDGDDHAQEERTTPGKGGGIHPQYLAETISRLAASDAVFTADAGSPMVWCLRHVRSTGSNRTVISLSHGTMANAMPQALGAKAAYPDRQVISLSGDGGLSMMLGDLLTAVQEKLPIKIAVFNNSSLNFVEIEQKVEGLLDAYTNLVNPDFSRVAEAIGFWGRRVETADAVEDAVIAWLNEPGPALLDVVTDRFELVMPPKVEAGQVAGMALYSAKALLGGRGRDVFGLIRHLLS</sequence>
<feature type="compositionally biased region" description="Basic and acidic residues" evidence="4">
    <location>
        <begin position="347"/>
        <end position="361"/>
    </location>
</feature>
<dbReference type="CDD" id="cd02014">
    <property type="entry name" value="TPP_POX"/>
    <property type="match status" value="1"/>
</dbReference>
<dbReference type="Proteomes" id="UP000004030">
    <property type="component" value="Unassembled WGS sequence"/>
</dbReference>
<evidence type="ECO:0000313" key="8">
    <source>
        <dbReference type="EMBL" id="EHJ58257.1"/>
    </source>
</evidence>
<dbReference type="PATRIC" id="fig|1088721.3.peg.4700"/>
<evidence type="ECO:0000256" key="1">
    <source>
        <dbReference type="ARBA" id="ARBA00007812"/>
    </source>
</evidence>
<keyword evidence="2 3" id="KW-0786">Thiamine pyrophosphate</keyword>
<evidence type="ECO:0000256" key="3">
    <source>
        <dbReference type="RuleBase" id="RU362132"/>
    </source>
</evidence>
<comment type="caution">
    <text evidence="8">The sequence shown here is derived from an EMBL/GenBank/DDBJ whole genome shotgun (WGS) entry which is preliminary data.</text>
</comment>
<proteinExistence type="inferred from homology"/>
<accession>G6EKB6</accession>
<dbReference type="SUPFAM" id="SSF52467">
    <property type="entry name" value="DHS-like NAD/FAD-binding domain"/>
    <property type="match status" value="1"/>
</dbReference>
<dbReference type="eggNOG" id="COG0028">
    <property type="taxonomic scope" value="Bacteria"/>
</dbReference>
<reference evidence="8 9" key="1">
    <citation type="journal article" date="2012" name="J. Bacteriol.">
        <title>Genome sequence of benzo(a)pyrene-degrading bacterium Novosphingobium pentaromativorans US6-1.</title>
        <authorList>
            <person name="Luo Y.R."/>
            <person name="Kang S.G."/>
            <person name="Kim S.J."/>
            <person name="Kim M.R."/>
            <person name="Li N."/>
            <person name="Lee J.H."/>
            <person name="Kwon K.K."/>
        </authorList>
    </citation>
    <scope>NUCLEOTIDE SEQUENCE [LARGE SCALE GENOMIC DNA]</scope>
    <source>
        <strain evidence="8 9">US6-1</strain>
    </source>
</reference>
<evidence type="ECO:0000256" key="4">
    <source>
        <dbReference type="SAM" id="MobiDB-lite"/>
    </source>
</evidence>
<dbReference type="InterPro" id="IPR047212">
    <property type="entry name" value="TPP_POXB-like"/>
</dbReference>
<feature type="domain" description="Thiamine pyrophosphate enzyme N-terminal TPP-binding" evidence="7">
    <location>
        <begin position="16"/>
        <end position="130"/>
    </location>
</feature>
<dbReference type="GO" id="GO:0019752">
    <property type="term" value="P:carboxylic acid metabolic process"/>
    <property type="evidence" value="ECO:0007669"/>
    <property type="project" value="UniProtKB-ARBA"/>
</dbReference>
<dbReference type="InterPro" id="IPR029035">
    <property type="entry name" value="DHS-like_NAD/FAD-binding_dom"/>
</dbReference>
<dbReference type="PROSITE" id="PS00187">
    <property type="entry name" value="TPP_ENZYMES"/>
    <property type="match status" value="1"/>
</dbReference>
<comment type="similarity">
    <text evidence="1 3">Belongs to the TPP enzyme family.</text>
</comment>
<dbReference type="PANTHER" id="PTHR42981">
    <property type="entry name" value="PYRUVATE DEHYDROGENASE [UBIQUINONE]"/>
    <property type="match status" value="1"/>
</dbReference>
<dbReference type="Gene3D" id="3.40.50.970">
    <property type="match status" value="2"/>
</dbReference>
<feature type="region of interest" description="Disordered" evidence="4">
    <location>
        <begin position="347"/>
        <end position="368"/>
    </location>
</feature>
<dbReference type="InterPro" id="IPR011766">
    <property type="entry name" value="TPP_enzyme_TPP-bd"/>
</dbReference>
<evidence type="ECO:0000259" key="5">
    <source>
        <dbReference type="Pfam" id="PF00205"/>
    </source>
</evidence>
<name>G6EKB6_9SPHN</name>
<evidence type="ECO:0000259" key="6">
    <source>
        <dbReference type="Pfam" id="PF02775"/>
    </source>
</evidence>
<keyword evidence="9" id="KW-1185">Reference proteome</keyword>
<dbReference type="Pfam" id="PF02776">
    <property type="entry name" value="TPP_enzyme_N"/>
    <property type="match status" value="1"/>
</dbReference>
<protein>
    <submittedName>
        <fullName evidence="8">Pyruvate dehydrogenase (Cytochrome)</fullName>
    </submittedName>
</protein>
<gene>
    <name evidence="8" type="ORF">NSU_4787</name>
</gene>
<dbReference type="EMBL" id="AGFM01000092">
    <property type="protein sequence ID" value="EHJ58257.1"/>
    <property type="molecule type" value="Genomic_DNA"/>
</dbReference>